<evidence type="ECO:0000259" key="2">
    <source>
        <dbReference type="Pfam" id="PF01035"/>
    </source>
</evidence>
<dbReference type="CDD" id="cd06445">
    <property type="entry name" value="ATase"/>
    <property type="match status" value="1"/>
</dbReference>
<dbReference type="Pfam" id="PF01035">
    <property type="entry name" value="DNA_binding_1"/>
    <property type="match status" value="1"/>
</dbReference>
<dbReference type="PANTHER" id="PTHR42942">
    <property type="entry name" value="6-O-METHYLGUANINE DNA METHYLTRANSFERASE"/>
    <property type="match status" value="1"/>
</dbReference>
<dbReference type="InterPro" id="IPR014048">
    <property type="entry name" value="MethylDNA_cys_MeTrfase_DNA-bd"/>
</dbReference>
<protein>
    <submittedName>
        <fullName evidence="3">MGMT family protein</fullName>
    </submittedName>
</protein>
<dbReference type="EMBL" id="JAEMHM010000002">
    <property type="protein sequence ID" value="MBJ6723724.1"/>
    <property type="molecule type" value="Genomic_DNA"/>
</dbReference>
<dbReference type="Gene3D" id="1.10.10.10">
    <property type="entry name" value="Winged helix-like DNA-binding domain superfamily/Winged helix DNA-binding domain"/>
    <property type="match status" value="1"/>
</dbReference>
<dbReference type="GO" id="GO:0006281">
    <property type="term" value="P:DNA repair"/>
    <property type="evidence" value="ECO:0007669"/>
    <property type="project" value="InterPro"/>
</dbReference>
<sequence>MEPESSKYARIYHVVSLIPPGRVATYGQVALLAGLPGRARLVGHVLSASTDRSLPWFRVVNASGGISIRSGAISSDTEQRLRLEHEGVVFDAHGRLSLERYRWRPEPGEF</sequence>
<dbReference type="Proteomes" id="UP000636888">
    <property type="component" value="Unassembled WGS sequence"/>
</dbReference>
<reference evidence="3" key="1">
    <citation type="submission" date="2020-12" db="EMBL/GenBank/DDBJ databases">
        <title>Geomonas sp. Red875, isolated from river sediment.</title>
        <authorList>
            <person name="Xu Z."/>
            <person name="Zhang Z."/>
            <person name="Masuda Y."/>
            <person name="Itoh H."/>
            <person name="Senoo K."/>
        </authorList>
    </citation>
    <scope>NUCLEOTIDE SEQUENCE</scope>
    <source>
        <strain evidence="3">Red875</strain>
    </source>
</reference>
<dbReference type="GO" id="GO:0003824">
    <property type="term" value="F:catalytic activity"/>
    <property type="evidence" value="ECO:0007669"/>
    <property type="project" value="InterPro"/>
</dbReference>
<comment type="caution">
    <text evidence="3">The sequence shown here is derived from an EMBL/GenBank/DDBJ whole genome shotgun (WGS) entry which is preliminary data.</text>
</comment>
<dbReference type="AlphaFoldDB" id="A0A8J7INN7"/>
<accession>A0A8J7INN7</accession>
<feature type="domain" description="Methylated-DNA-[protein]-cysteine S-methyltransferase DNA binding" evidence="2">
    <location>
        <begin position="8"/>
        <end position="88"/>
    </location>
</feature>
<gene>
    <name evidence="3" type="ORF">JFN93_03280</name>
</gene>
<name>A0A8J7INN7_9BACT</name>
<proteinExistence type="predicted"/>
<dbReference type="SUPFAM" id="SSF46767">
    <property type="entry name" value="Methylated DNA-protein cysteine methyltransferase, C-terminal domain"/>
    <property type="match status" value="1"/>
</dbReference>
<evidence type="ECO:0000313" key="4">
    <source>
        <dbReference type="Proteomes" id="UP000636888"/>
    </source>
</evidence>
<dbReference type="PANTHER" id="PTHR42942:SF1">
    <property type="entry name" value="ALKYLTRANSFERASE-LIKE PROTEIN 1"/>
    <property type="match status" value="1"/>
</dbReference>
<dbReference type="RefSeq" id="WP_199382559.1">
    <property type="nucleotide sequence ID" value="NZ_JAEMHM010000002.1"/>
</dbReference>
<dbReference type="InterPro" id="IPR036388">
    <property type="entry name" value="WH-like_DNA-bd_sf"/>
</dbReference>
<keyword evidence="1" id="KW-0227">DNA damage</keyword>
<dbReference type="InterPro" id="IPR036217">
    <property type="entry name" value="MethylDNA_cys_MeTrfase_DNAb"/>
</dbReference>
<keyword evidence="4" id="KW-1185">Reference proteome</keyword>
<dbReference type="InterPro" id="IPR052520">
    <property type="entry name" value="ATL_DNA_repair"/>
</dbReference>
<evidence type="ECO:0000313" key="3">
    <source>
        <dbReference type="EMBL" id="MBJ6723724.1"/>
    </source>
</evidence>
<evidence type="ECO:0000256" key="1">
    <source>
        <dbReference type="ARBA" id="ARBA00022763"/>
    </source>
</evidence>
<organism evidence="3 4">
    <name type="scientific">Geomesophilobacter sediminis</name>
    <dbReference type="NCBI Taxonomy" id="2798584"/>
    <lineage>
        <taxon>Bacteria</taxon>
        <taxon>Pseudomonadati</taxon>
        <taxon>Thermodesulfobacteriota</taxon>
        <taxon>Desulfuromonadia</taxon>
        <taxon>Geobacterales</taxon>
        <taxon>Geobacteraceae</taxon>
        <taxon>Geomesophilobacter</taxon>
    </lineage>
</organism>